<evidence type="ECO:0000313" key="1">
    <source>
        <dbReference type="EMBL" id="TPG63137.1"/>
    </source>
</evidence>
<accession>A0A502GLF7</accession>
<comment type="caution">
    <text evidence="1">The sequence shown here is derived from an EMBL/GenBank/DDBJ whole genome shotgun (WGS) entry which is preliminary data.</text>
</comment>
<dbReference type="Proteomes" id="UP000317663">
    <property type="component" value="Unassembled WGS sequence"/>
</dbReference>
<proteinExistence type="predicted"/>
<evidence type="ECO:0000313" key="2">
    <source>
        <dbReference type="Proteomes" id="UP000317663"/>
    </source>
</evidence>
<gene>
    <name evidence="1" type="ORF">EAH77_06015</name>
</gene>
<dbReference type="AlphaFoldDB" id="A0A502GLF7"/>
<protein>
    <submittedName>
        <fullName evidence="1">Uncharacterized protein</fullName>
    </submittedName>
</protein>
<sequence>MNSDDLKRFITFIYSEVISLTMGSGSRYNYFNSNNILLLHKYDSLDVLTEKFIEPVIHIHYKECTASLTTKKDYS</sequence>
<reference evidence="1 2" key="1">
    <citation type="journal article" date="2019" name="Environ. Microbiol.">
        <title>Species interactions and distinct microbial communities in high Arctic permafrost affected cryosols are associated with the CH4 and CO2 gas fluxes.</title>
        <authorList>
            <person name="Altshuler I."/>
            <person name="Hamel J."/>
            <person name="Turney S."/>
            <person name="Magnuson E."/>
            <person name="Levesque R."/>
            <person name="Greer C."/>
            <person name="Whyte L.G."/>
        </authorList>
    </citation>
    <scope>NUCLEOTIDE SEQUENCE [LARGE SCALE GENOMIC DNA]</scope>
    <source>
        <strain evidence="1 2">E4</strain>
    </source>
</reference>
<name>A0A502GLF7_9GAMM</name>
<keyword evidence="2" id="KW-1185">Reference proteome</keyword>
<organism evidence="1 2">
    <name type="scientific">Ewingella americana</name>
    <dbReference type="NCBI Taxonomy" id="41202"/>
    <lineage>
        <taxon>Bacteria</taxon>
        <taxon>Pseudomonadati</taxon>
        <taxon>Pseudomonadota</taxon>
        <taxon>Gammaproteobacteria</taxon>
        <taxon>Enterobacterales</taxon>
        <taxon>Yersiniaceae</taxon>
        <taxon>Ewingella</taxon>
    </lineage>
</organism>
<dbReference type="EMBL" id="RCZD01000003">
    <property type="protein sequence ID" value="TPG63137.1"/>
    <property type="molecule type" value="Genomic_DNA"/>
</dbReference>